<feature type="compositionally biased region" description="Polar residues" evidence="1">
    <location>
        <begin position="176"/>
        <end position="186"/>
    </location>
</feature>
<feature type="non-terminal residue" evidence="2">
    <location>
        <position position="1"/>
    </location>
</feature>
<proteinExistence type="predicted"/>
<evidence type="ECO:0000256" key="1">
    <source>
        <dbReference type="SAM" id="MobiDB-lite"/>
    </source>
</evidence>
<feature type="region of interest" description="Disordered" evidence="1">
    <location>
        <begin position="132"/>
        <end position="210"/>
    </location>
</feature>
<dbReference type="Proteomes" id="UP000738325">
    <property type="component" value="Unassembled WGS sequence"/>
</dbReference>
<keyword evidence="3" id="KW-1185">Reference proteome</keyword>
<evidence type="ECO:0000313" key="3">
    <source>
        <dbReference type="Proteomes" id="UP000738325"/>
    </source>
</evidence>
<comment type="caution">
    <text evidence="2">The sequence shown here is derived from an EMBL/GenBank/DDBJ whole genome shotgun (WGS) entry which is preliminary data.</text>
</comment>
<reference evidence="2" key="1">
    <citation type="journal article" date="2020" name="Fungal Divers.">
        <title>Resolving the Mortierellaceae phylogeny through synthesis of multi-gene phylogenetics and phylogenomics.</title>
        <authorList>
            <person name="Vandepol N."/>
            <person name="Liber J."/>
            <person name="Desiro A."/>
            <person name="Na H."/>
            <person name="Kennedy M."/>
            <person name="Barry K."/>
            <person name="Grigoriev I.V."/>
            <person name="Miller A.N."/>
            <person name="O'Donnell K."/>
            <person name="Stajich J.E."/>
            <person name="Bonito G."/>
        </authorList>
    </citation>
    <scope>NUCLEOTIDE SEQUENCE</scope>
    <source>
        <strain evidence="2">REB-010B</strain>
    </source>
</reference>
<feature type="compositionally biased region" description="Low complexity" evidence="1">
    <location>
        <begin position="152"/>
        <end position="175"/>
    </location>
</feature>
<name>A0A9P6RD90_9FUNG</name>
<protein>
    <submittedName>
        <fullName evidence="2">Uncharacterized protein</fullName>
    </submittedName>
</protein>
<dbReference type="OrthoDB" id="2449491at2759"/>
<feature type="compositionally biased region" description="Low complexity" evidence="1">
    <location>
        <begin position="194"/>
        <end position="207"/>
    </location>
</feature>
<gene>
    <name evidence="2" type="ORF">BGZ99_006063</name>
</gene>
<dbReference type="EMBL" id="JAAAIP010000400">
    <property type="protein sequence ID" value="KAG0317871.1"/>
    <property type="molecule type" value="Genomic_DNA"/>
</dbReference>
<organism evidence="2 3">
    <name type="scientific">Dissophora globulifera</name>
    <dbReference type="NCBI Taxonomy" id="979702"/>
    <lineage>
        <taxon>Eukaryota</taxon>
        <taxon>Fungi</taxon>
        <taxon>Fungi incertae sedis</taxon>
        <taxon>Mucoromycota</taxon>
        <taxon>Mortierellomycotina</taxon>
        <taxon>Mortierellomycetes</taxon>
        <taxon>Mortierellales</taxon>
        <taxon>Mortierellaceae</taxon>
        <taxon>Dissophora</taxon>
    </lineage>
</organism>
<feature type="compositionally biased region" description="Low complexity" evidence="1">
    <location>
        <begin position="1"/>
        <end position="22"/>
    </location>
</feature>
<accession>A0A9P6RD90</accession>
<feature type="region of interest" description="Disordered" evidence="1">
    <location>
        <begin position="1"/>
        <end position="56"/>
    </location>
</feature>
<evidence type="ECO:0000313" key="2">
    <source>
        <dbReference type="EMBL" id="KAG0317871.1"/>
    </source>
</evidence>
<feature type="region of interest" description="Disordered" evidence="1">
    <location>
        <begin position="267"/>
        <end position="299"/>
    </location>
</feature>
<sequence length="299" mass="33283">QQQQQQQQQQQHQQQQQQQQQQAVQMSLAFGPHGGFSPAFLSQTSPPNQQSFSQQGFSSGMFGLPLVYGSNYGDNQTQRMQTESLGSLFDFALPQGDISFLSNSFQVTPTMMQDNMGFASINSTPTHLAASTFEQTPRATESGGSRSDDKVSGSSSTPTGRSLDSQSPSSDPSSLFNISPRLQSFLMSDEPYMSGSGSNTNIGSNVNNGGGIQATPSNLIRYLQLHHQQELQQQELQQQQNMQPVLNQQNSLIYDDYFPWNQFTTLQQQPSQQPSQQQQQPSQQQQHASQQQHQQQRLQ</sequence>
<dbReference type="AlphaFoldDB" id="A0A9P6RD90"/>